<dbReference type="VEuPathDB" id="FungiDB:SMAC_01047"/>
<sequence length="493" mass="56013">MDSLLDQQEPHSNDTDPFLHVYRHAITLHPSPLLLSRYATESTQSSPRKSNDKSPTTPTKQTPLPRLQTLSDLPKPTPCQTHGHEDTTAQPRVLVPRRGTSNIPAKSPRAANTTTQKTFTVALYAANHRPYEAPIKFFHQQATKRSRLEQIFVGRMQGGTELLSWLDVVRPKLFTQISGFVFPPGGDSFLSPKETINLIGGLTDQRDADVYHLSQLTAKFLREYFANMSMGDRPLLYGQAQTDDEKIAFHKESLHDIFFSIQVHRRKQNKNIVGDLNKGPNPLVARAAKERYIQGACFCIHPAVMHKVVQHVVEARRAFLETKKKMQTQAQPPAPRQPELHYSGRFDSIRSLRKVKRCGSILLKGTENPNNNKLIPLVPIPTEDWGCRDPQAWLAGWNLEMESVAYMARSSEFPRVRKSEERQLVYYQFARSVDEWMWRLAQSKKNAGLGKAENNMRCEMGQAKKTITAEECGLPQPPRACNMEDTEELLIEL</sequence>
<gene>
    <name evidence="2" type="ORF">SMACR_01047</name>
</gene>
<evidence type="ECO:0000256" key="1">
    <source>
        <dbReference type="SAM" id="MobiDB-lite"/>
    </source>
</evidence>
<protein>
    <submittedName>
        <fullName evidence="2">Uncharacterized protein</fullName>
    </submittedName>
</protein>
<reference evidence="2 3" key="1">
    <citation type="submission" date="2017-07" db="EMBL/GenBank/DDBJ databases">
        <title>Genome sequence of the Sordaria macrospora wild type strain R19027.</title>
        <authorList>
            <person name="Nowrousian M."/>
            <person name="Teichert I."/>
            <person name="Kueck U."/>
        </authorList>
    </citation>
    <scope>NUCLEOTIDE SEQUENCE [LARGE SCALE GENOMIC DNA]</scope>
    <source>
        <strain evidence="2 3">R19027</strain>
        <tissue evidence="2">Mycelium</tissue>
    </source>
</reference>
<name>A0A8S8ZPU1_SORMA</name>
<comment type="caution">
    <text evidence="2">The sequence shown here is derived from an EMBL/GenBank/DDBJ whole genome shotgun (WGS) entry which is preliminary data.</text>
</comment>
<evidence type="ECO:0000313" key="3">
    <source>
        <dbReference type="Proteomes" id="UP000433876"/>
    </source>
</evidence>
<organism evidence="2 3">
    <name type="scientific">Sordaria macrospora</name>
    <dbReference type="NCBI Taxonomy" id="5147"/>
    <lineage>
        <taxon>Eukaryota</taxon>
        <taxon>Fungi</taxon>
        <taxon>Dikarya</taxon>
        <taxon>Ascomycota</taxon>
        <taxon>Pezizomycotina</taxon>
        <taxon>Sordariomycetes</taxon>
        <taxon>Sordariomycetidae</taxon>
        <taxon>Sordariales</taxon>
        <taxon>Sordariaceae</taxon>
        <taxon>Sordaria</taxon>
    </lineage>
</organism>
<feature type="compositionally biased region" description="Polar residues" evidence="1">
    <location>
        <begin position="39"/>
        <end position="62"/>
    </location>
</feature>
<accession>A0A8S8ZPU1</accession>
<dbReference type="Proteomes" id="UP000433876">
    <property type="component" value="Unassembled WGS sequence"/>
</dbReference>
<evidence type="ECO:0000313" key="2">
    <source>
        <dbReference type="EMBL" id="KAA8632764.1"/>
    </source>
</evidence>
<dbReference type="AlphaFoldDB" id="A0A8S8ZPU1"/>
<feature type="region of interest" description="Disordered" evidence="1">
    <location>
        <begin position="39"/>
        <end position="112"/>
    </location>
</feature>
<feature type="compositionally biased region" description="Polar residues" evidence="1">
    <location>
        <begin position="99"/>
        <end position="112"/>
    </location>
</feature>
<dbReference type="EMBL" id="NMPR01000048">
    <property type="protein sequence ID" value="KAA8632764.1"/>
    <property type="molecule type" value="Genomic_DNA"/>
</dbReference>
<proteinExistence type="predicted"/>
<dbReference type="OMA" id="REYFANM"/>